<dbReference type="KEGG" id="svp:Pan189_31400"/>
<dbReference type="InterPro" id="IPR027558">
    <property type="entry name" value="Pre_pil_HX9DG_C"/>
</dbReference>
<evidence type="ECO:0000313" key="3">
    <source>
        <dbReference type="EMBL" id="QDT38743.1"/>
    </source>
</evidence>
<dbReference type="Pfam" id="PF07963">
    <property type="entry name" value="N_methyl"/>
    <property type="match status" value="1"/>
</dbReference>
<sequence length="369" mass="39524">MQVHAGLRASRRGFTLIELLVVIAIIAILIALLLPAVQQAREAARRSQCQNNLKQIGLALHNYHEALSRFPMGASAHTNDPNAAINNNSSGDTESGSQGYWGWGSLILPYLDQGALFKTLQPGDRTFQQALSNNQNELQKALPAFRCPSTSADKLNTRRLKHSGILNYALAISNYRAMNDSNAFRSLPLEGSTNFDGLFGINTSLRLRDVTDGTSNTIAMAEAAWGPEVQVGLASWQKPAYGNAAGIALGFSNLGRTGTQCSTSTLYTHSGTQGAVLATGGRPINSIDSWDNNEQRRNCYPNTMGAIGSEHPGGAFVLMADGSVHFLGENIDFDADPTLGGTPSAPSSRNYGVLQRLCSRNDGQPIGKF</sequence>
<protein>
    <submittedName>
        <fullName evidence="3">Putative major pilin subunit</fullName>
    </submittedName>
</protein>
<gene>
    <name evidence="3" type="ORF">Pan189_31400</name>
</gene>
<dbReference type="Proteomes" id="UP000317318">
    <property type="component" value="Chromosome"/>
</dbReference>
<evidence type="ECO:0000259" key="2">
    <source>
        <dbReference type="Pfam" id="PF07596"/>
    </source>
</evidence>
<dbReference type="EMBL" id="CP036268">
    <property type="protein sequence ID" value="QDT38743.1"/>
    <property type="molecule type" value="Genomic_DNA"/>
</dbReference>
<dbReference type="InterPro" id="IPR012902">
    <property type="entry name" value="N_methyl_site"/>
</dbReference>
<dbReference type="RefSeq" id="WP_145364824.1">
    <property type="nucleotide sequence ID" value="NZ_CP036268.1"/>
</dbReference>
<dbReference type="InterPro" id="IPR045584">
    <property type="entry name" value="Pilin-like"/>
</dbReference>
<keyword evidence="4" id="KW-1185">Reference proteome</keyword>
<dbReference type="InterPro" id="IPR011453">
    <property type="entry name" value="DUF1559"/>
</dbReference>
<feature type="domain" description="DUF1559" evidence="2">
    <location>
        <begin position="38"/>
        <end position="333"/>
    </location>
</feature>
<dbReference type="PROSITE" id="PS00409">
    <property type="entry name" value="PROKAR_NTER_METHYL"/>
    <property type="match status" value="1"/>
</dbReference>
<name>A0A517R4J4_9PLAN</name>
<dbReference type="Pfam" id="PF07596">
    <property type="entry name" value="SBP_bac_10"/>
    <property type="match status" value="1"/>
</dbReference>
<keyword evidence="1" id="KW-0812">Transmembrane</keyword>
<evidence type="ECO:0000256" key="1">
    <source>
        <dbReference type="SAM" id="Phobius"/>
    </source>
</evidence>
<keyword evidence="1" id="KW-1133">Transmembrane helix</keyword>
<accession>A0A517R4J4</accession>
<feature type="transmembrane region" description="Helical" evidence="1">
    <location>
        <begin position="16"/>
        <end position="37"/>
    </location>
</feature>
<dbReference type="AlphaFoldDB" id="A0A517R4J4"/>
<organism evidence="3 4">
    <name type="scientific">Stratiformator vulcanicus</name>
    <dbReference type="NCBI Taxonomy" id="2527980"/>
    <lineage>
        <taxon>Bacteria</taxon>
        <taxon>Pseudomonadati</taxon>
        <taxon>Planctomycetota</taxon>
        <taxon>Planctomycetia</taxon>
        <taxon>Planctomycetales</taxon>
        <taxon>Planctomycetaceae</taxon>
        <taxon>Stratiformator</taxon>
    </lineage>
</organism>
<dbReference type="OrthoDB" id="255848at2"/>
<keyword evidence="1" id="KW-0472">Membrane</keyword>
<proteinExistence type="predicted"/>
<dbReference type="NCBIfam" id="TIGR04294">
    <property type="entry name" value="pre_pil_HX9DG"/>
    <property type="match status" value="1"/>
</dbReference>
<dbReference type="PANTHER" id="PTHR30093">
    <property type="entry name" value="GENERAL SECRETION PATHWAY PROTEIN G"/>
    <property type="match status" value="1"/>
</dbReference>
<dbReference type="Gene3D" id="3.30.700.10">
    <property type="entry name" value="Glycoprotein, Type 4 Pilin"/>
    <property type="match status" value="1"/>
</dbReference>
<dbReference type="PANTHER" id="PTHR30093:SF2">
    <property type="entry name" value="TYPE II SECRETION SYSTEM PROTEIN H"/>
    <property type="match status" value="1"/>
</dbReference>
<evidence type="ECO:0000313" key="4">
    <source>
        <dbReference type="Proteomes" id="UP000317318"/>
    </source>
</evidence>
<dbReference type="NCBIfam" id="TIGR02532">
    <property type="entry name" value="IV_pilin_GFxxxE"/>
    <property type="match status" value="1"/>
</dbReference>
<reference evidence="3 4" key="1">
    <citation type="submission" date="2019-02" db="EMBL/GenBank/DDBJ databases">
        <title>Deep-cultivation of Planctomycetes and their phenomic and genomic characterization uncovers novel biology.</title>
        <authorList>
            <person name="Wiegand S."/>
            <person name="Jogler M."/>
            <person name="Boedeker C."/>
            <person name="Pinto D."/>
            <person name="Vollmers J."/>
            <person name="Rivas-Marin E."/>
            <person name="Kohn T."/>
            <person name="Peeters S.H."/>
            <person name="Heuer A."/>
            <person name="Rast P."/>
            <person name="Oberbeckmann S."/>
            <person name="Bunk B."/>
            <person name="Jeske O."/>
            <person name="Meyerdierks A."/>
            <person name="Storesund J.E."/>
            <person name="Kallscheuer N."/>
            <person name="Luecker S."/>
            <person name="Lage O.M."/>
            <person name="Pohl T."/>
            <person name="Merkel B.J."/>
            <person name="Hornburger P."/>
            <person name="Mueller R.-W."/>
            <person name="Bruemmer F."/>
            <person name="Labrenz M."/>
            <person name="Spormann A.M."/>
            <person name="Op den Camp H."/>
            <person name="Overmann J."/>
            <person name="Amann R."/>
            <person name="Jetten M.S.M."/>
            <person name="Mascher T."/>
            <person name="Medema M.H."/>
            <person name="Devos D.P."/>
            <person name="Kaster A.-K."/>
            <person name="Ovreas L."/>
            <person name="Rohde M."/>
            <person name="Galperin M.Y."/>
            <person name="Jogler C."/>
        </authorList>
    </citation>
    <scope>NUCLEOTIDE SEQUENCE [LARGE SCALE GENOMIC DNA]</scope>
    <source>
        <strain evidence="3 4">Pan189</strain>
    </source>
</reference>
<dbReference type="SUPFAM" id="SSF54523">
    <property type="entry name" value="Pili subunits"/>
    <property type="match status" value="1"/>
</dbReference>